<proteinExistence type="predicted"/>
<evidence type="ECO:0000313" key="2">
    <source>
        <dbReference type="Proteomes" id="UP000194236"/>
    </source>
</evidence>
<dbReference type="OrthoDB" id="6504156at2759"/>
<accession>A0A1Y3BAS9</accession>
<evidence type="ECO:0000313" key="1">
    <source>
        <dbReference type="EMBL" id="OTF77134.1"/>
    </source>
</evidence>
<dbReference type="EMBL" id="MUJZ01034152">
    <property type="protein sequence ID" value="OTF77134.1"/>
    <property type="molecule type" value="Genomic_DNA"/>
</dbReference>
<gene>
    <name evidence="1" type="ORF">BLA29_011233</name>
</gene>
<keyword evidence="2" id="KW-1185">Reference proteome</keyword>
<dbReference type="AlphaFoldDB" id="A0A1Y3BAS9"/>
<sequence length="154" mass="17715">MYSFSRTNKRICTNKKRRTSFLNLIECGREQIPIFADVLKNLTTDFHAIPTFKKQNLRIPLACCSYYKWKHVGVDKIVKLCPTNTAAHEEAENLLESYSSDLLAVLCGDYTEESDKCEKIISKIPGWKKPLRWNNFILPMIEILESIDDAASLP</sequence>
<protein>
    <submittedName>
        <fullName evidence="1">Uncharacterized protein</fullName>
    </submittedName>
</protein>
<name>A0A1Y3BAS9_EURMA</name>
<reference evidence="1 2" key="1">
    <citation type="submission" date="2017-03" db="EMBL/GenBank/DDBJ databases">
        <title>Genome Survey of Euroglyphus maynei.</title>
        <authorList>
            <person name="Arlian L.G."/>
            <person name="Morgan M.S."/>
            <person name="Rider S.D."/>
        </authorList>
    </citation>
    <scope>NUCLEOTIDE SEQUENCE [LARGE SCALE GENOMIC DNA]</scope>
    <source>
        <strain evidence="1">Arlian Lab</strain>
        <tissue evidence="1">Whole body</tissue>
    </source>
</reference>
<dbReference type="Proteomes" id="UP000194236">
    <property type="component" value="Unassembled WGS sequence"/>
</dbReference>
<organism evidence="1 2">
    <name type="scientific">Euroglyphus maynei</name>
    <name type="common">Mayne's house dust mite</name>
    <dbReference type="NCBI Taxonomy" id="6958"/>
    <lineage>
        <taxon>Eukaryota</taxon>
        <taxon>Metazoa</taxon>
        <taxon>Ecdysozoa</taxon>
        <taxon>Arthropoda</taxon>
        <taxon>Chelicerata</taxon>
        <taxon>Arachnida</taxon>
        <taxon>Acari</taxon>
        <taxon>Acariformes</taxon>
        <taxon>Sarcoptiformes</taxon>
        <taxon>Astigmata</taxon>
        <taxon>Psoroptidia</taxon>
        <taxon>Analgoidea</taxon>
        <taxon>Pyroglyphidae</taxon>
        <taxon>Pyroglyphinae</taxon>
        <taxon>Euroglyphus</taxon>
    </lineage>
</organism>
<comment type="caution">
    <text evidence="1">The sequence shown here is derived from an EMBL/GenBank/DDBJ whole genome shotgun (WGS) entry which is preliminary data.</text>
</comment>